<dbReference type="AlphaFoldDB" id="A0A0B1ZP95"/>
<keyword evidence="2" id="KW-1185">Reference proteome</keyword>
<protein>
    <submittedName>
        <fullName evidence="1">Uncharacterized protein</fullName>
    </submittedName>
</protein>
<dbReference type="STRING" id="1348853.LK12_00920"/>
<evidence type="ECO:0000313" key="2">
    <source>
        <dbReference type="Proteomes" id="UP000031057"/>
    </source>
</evidence>
<dbReference type="Proteomes" id="UP000031057">
    <property type="component" value="Unassembled WGS sequence"/>
</dbReference>
<organism evidence="1 2">
    <name type="scientific">Novosphingobium malaysiense</name>
    <dbReference type="NCBI Taxonomy" id="1348853"/>
    <lineage>
        <taxon>Bacteria</taxon>
        <taxon>Pseudomonadati</taxon>
        <taxon>Pseudomonadota</taxon>
        <taxon>Alphaproteobacteria</taxon>
        <taxon>Sphingomonadales</taxon>
        <taxon>Sphingomonadaceae</taxon>
        <taxon>Novosphingobium</taxon>
    </lineage>
</organism>
<proteinExistence type="predicted"/>
<accession>A0A0B1ZP95</accession>
<name>A0A0B1ZP95_9SPHN</name>
<reference evidence="1 2" key="1">
    <citation type="submission" date="2014-10" db="EMBL/GenBank/DDBJ databases">
        <title>Genome sequence of Novosphingobium malaysiense MUSC 273(T).</title>
        <authorList>
            <person name="Lee L.-H."/>
        </authorList>
    </citation>
    <scope>NUCLEOTIDE SEQUENCE [LARGE SCALE GENOMIC DNA]</scope>
    <source>
        <strain evidence="1 2">MUSC 273</strain>
    </source>
</reference>
<evidence type="ECO:0000313" key="1">
    <source>
        <dbReference type="EMBL" id="KHK92985.1"/>
    </source>
</evidence>
<sequence length="180" mass="19936">MDKRYLLAFAVITTLAGPQAEARDDTQDAPKQPAIVRQLMECRIEPDAGKRLACYDKQTAALDEATRSKEIVIADKEAVDNARRGLFGFAAPIGRLMGFGGNDDDKEELEAIDTTVTGVRRTANGWRLSLENGSIWEQNDTRDFVLSPKVGNDVHIKRGALGTYLVSVQGQRSIKMRRIE</sequence>
<gene>
    <name evidence="1" type="ORF">LK12_00920</name>
</gene>
<dbReference type="EMBL" id="JTDI01000001">
    <property type="protein sequence ID" value="KHK92985.1"/>
    <property type="molecule type" value="Genomic_DNA"/>
</dbReference>
<comment type="caution">
    <text evidence="1">The sequence shown here is derived from an EMBL/GenBank/DDBJ whole genome shotgun (WGS) entry which is preliminary data.</text>
</comment>